<geneLocation type="mitochondrion" evidence="1"/>
<protein>
    <submittedName>
        <fullName evidence="1">50S ribosomal protein L5</fullName>
    </submittedName>
</protein>
<name>A0A7H0WBF3_9RHOD</name>
<sequence length="162" mass="19560">MYMNRLQYYYEFIISYQLIMKLNQSNKFELPRLKKCTVCFEINNFKNFYEFISLELYTGIRIFPNQFIKSSLNRSTSKLHIKLTIKGNQLYNWLDDIILNTKITKAFYNFNFGFLLFIQNNNAFSNIIYDNIFPVKLLLIFSSKISFHNKLLISYFNYDFIG</sequence>
<keyword evidence="1" id="KW-0496">Mitochondrion</keyword>
<reference evidence="1" key="1">
    <citation type="journal article" date="2020" name="BMC Evol. Biol.">
        <title>Potential causes and consequences of rapid mitochondrial genome evolution in thermoacidophilic Galdieria (Rhodophyta).</title>
        <authorList>
            <person name="Cho C.H."/>
            <person name="Park S.I."/>
            <person name="Ciniglia C."/>
            <person name="Yang E.C."/>
            <person name="Graf L."/>
            <person name="Bhattacharya D."/>
            <person name="Yoon H.S."/>
        </authorList>
    </citation>
    <scope>NUCLEOTIDE SEQUENCE</scope>
    <source>
        <strain evidence="1">8.1.23 F7</strain>
    </source>
</reference>
<dbReference type="AlphaFoldDB" id="A0A7H0WBF3"/>
<proteinExistence type="predicted"/>
<keyword evidence="1" id="KW-0689">Ribosomal protein</keyword>
<dbReference type="InterPro" id="IPR022803">
    <property type="entry name" value="Ribosomal_uL5_dom_sf"/>
</dbReference>
<gene>
    <name evidence="1" type="primary">rpl5</name>
    <name evidence="1" type="ORF">CCYA_8.1.23_027</name>
</gene>
<dbReference type="SUPFAM" id="SSF55282">
    <property type="entry name" value="RL5-like"/>
    <property type="match status" value="1"/>
</dbReference>
<keyword evidence="1" id="KW-0687">Ribonucleoprotein</keyword>
<organism evidence="1">
    <name type="scientific">Cyanidiococcus yangmingshanensis</name>
    <dbReference type="NCBI Taxonomy" id="2690220"/>
    <lineage>
        <taxon>Eukaryota</taxon>
        <taxon>Rhodophyta</taxon>
        <taxon>Bangiophyceae</taxon>
        <taxon>Cyanidiales</taxon>
        <taxon>Cyanidiaceae</taxon>
        <taxon>Cyanidiococcus</taxon>
    </lineage>
</organism>
<evidence type="ECO:0000313" key="1">
    <source>
        <dbReference type="EMBL" id="QNR39882.1"/>
    </source>
</evidence>
<dbReference type="GO" id="GO:0005840">
    <property type="term" value="C:ribosome"/>
    <property type="evidence" value="ECO:0007669"/>
    <property type="project" value="UniProtKB-KW"/>
</dbReference>
<dbReference type="EMBL" id="MT270119">
    <property type="protein sequence ID" value="QNR39882.1"/>
    <property type="molecule type" value="Genomic_DNA"/>
</dbReference>
<accession>A0A7H0WBF3</accession>